<keyword evidence="2" id="KW-1185">Reference proteome</keyword>
<dbReference type="Proteomes" id="UP001162992">
    <property type="component" value="Chromosome 14"/>
</dbReference>
<dbReference type="EMBL" id="CM055105">
    <property type="protein sequence ID" value="KAJ7530963.1"/>
    <property type="molecule type" value="Genomic_DNA"/>
</dbReference>
<name>A0ACC2BMP1_DIPCM</name>
<sequence length="246" mass="27950">MRRTSPCERTWLGFARELGLMAATVASSVGATLSLSLVAGGFGDDLKHARTMAAWPWPRFPSRSRMASSHLLKKNRGYAKLKKLDIAKFNIDQTNEKGNTEREKLEERGVWLPSAPRIEKLRAFYNASSLAYLGDAVFELYARRHFFVPPQMVETYNNRVMELVCCEAQDALLRQLLKEEFLSDEERDVVRWGRNATVGKGRAIRRAGSAVYSNASSFETLIGYLYVMNVDRLDALMNKLGFKRDQ</sequence>
<proteinExistence type="predicted"/>
<organism evidence="1 2">
    <name type="scientific">Diphasiastrum complanatum</name>
    <name type="common">Issler's clubmoss</name>
    <name type="synonym">Lycopodium complanatum</name>
    <dbReference type="NCBI Taxonomy" id="34168"/>
    <lineage>
        <taxon>Eukaryota</taxon>
        <taxon>Viridiplantae</taxon>
        <taxon>Streptophyta</taxon>
        <taxon>Embryophyta</taxon>
        <taxon>Tracheophyta</taxon>
        <taxon>Lycopodiopsida</taxon>
        <taxon>Lycopodiales</taxon>
        <taxon>Lycopodiaceae</taxon>
        <taxon>Lycopodioideae</taxon>
        <taxon>Diphasiastrum</taxon>
    </lineage>
</organism>
<comment type="caution">
    <text evidence="1">The sequence shown here is derived from an EMBL/GenBank/DDBJ whole genome shotgun (WGS) entry which is preliminary data.</text>
</comment>
<reference evidence="2" key="1">
    <citation type="journal article" date="2024" name="Proc. Natl. Acad. Sci. U.S.A.">
        <title>Extraordinary preservation of gene collinearity over three hundred million years revealed in homosporous lycophytes.</title>
        <authorList>
            <person name="Li C."/>
            <person name="Wickell D."/>
            <person name="Kuo L.Y."/>
            <person name="Chen X."/>
            <person name="Nie B."/>
            <person name="Liao X."/>
            <person name="Peng D."/>
            <person name="Ji J."/>
            <person name="Jenkins J."/>
            <person name="Williams M."/>
            <person name="Shu S."/>
            <person name="Plott C."/>
            <person name="Barry K."/>
            <person name="Rajasekar S."/>
            <person name="Grimwood J."/>
            <person name="Han X."/>
            <person name="Sun S."/>
            <person name="Hou Z."/>
            <person name="He W."/>
            <person name="Dai G."/>
            <person name="Sun C."/>
            <person name="Schmutz J."/>
            <person name="Leebens-Mack J.H."/>
            <person name="Li F.W."/>
            <person name="Wang L."/>
        </authorList>
    </citation>
    <scope>NUCLEOTIDE SEQUENCE [LARGE SCALE GENOMIC DNA]</scope>
    <source>
        <strain evidence="2">cv. PW_Plant_1</strain>
    </source>
</reference>
<evidence type="ECO:0000313" key="1">
    <source>
        <dbReference type="EMBL" id="KAJ7530963.1"/>
    </source>
</evidence>
<accession>A0ACC2BMP1</accession>
<evidence type="ECO:0000313" key="2">
    <source>
        <dbReference type="Proteomes" id="UP001162992"/>
    </source>
</evidence>
<gene>
    <name evidence="1" type="ORF">O6H91_14G026600</name>
</gene>
<protein>
    <submittedName>
        <fullName evidence="1">Uncharacterized protein</fullName>
    </submittedName>
</protein>